<feature type="non-terminal residue" evidence="1">
    <location>
        <position position="40"/>
    </location>
</feature>
<keyword evidence="1" id="KW-0378">Hydrolase</keyword>
<reference evidence="1" key="1">
    <citation type="journal article" date="2019" name="Nat. Med.">
        <title>A library of human gut bacterial isolates paired with longitudinal multiomics data enables mechanistic microbiome research.</title>
        <authorList>
            <person name="Poyet M."/>
            <person name="Groussin M."/>
            <person name="Gibbons S.M."/>
            <person name="Avila-Pacheco J."/>
            <person name="Jiang X."/>
            <person name="Kearney S.M."/>
            <person name="Perrotta A.R."/>
            <person name="Berdy B."/>
            <person name="Zhao S."/>
            <person name="Lieberman T.D."/>
            <person name="Swanson P.K."/>
            <person name="Smith M."/>
            <person name="Roesemann S."/>
            <person name="Alexander J.E."/>
            <person name="Rich S.A."/>
            <person name="Livny J."/>
            <person name="Vlamakis H."/>
            <person name="Clish C."/>
            <person name="Bullock K."/>
            <person name="Deik A."/>
            <person name="Scott J."/>
            <person name="Pierce K.A."/>
            <person name="Xavier R.J."/>
            <person name="Alm E.J."/>
        </authorList>
    </citation>
    <scope>NUCLEOTIDE SEQUENCE</scope>
    <source>
        <strain evidence="1">BIOML-A21</strain>
    </source>
</reference>
<dbReference type="AlphaFoldDB" id="A0A641MBJ2"/>
<proteinExistence type="predicted"/>
<dbReference type="InterPro" id="IPR036866">
    <property type="entry name" value="RibonucZ/Hydroxyglut_hydro"/>
</dbReference>
<protein>
    <submittedName>
        <fullName evidence="1">MBL fold metallo-hydrolase</fullName>
    </submittedName>
</protein>
<name>A0A641MBJ2_9BACE</name>
<accession>A0A641MBJ2</accession>
<dbReference type="GO" id="GO:0016787">
    <property type="term" value="F:hydrolase activity"/>
    <property type="evidence" value="ECO:0007669"/>
    <property type="project" value="UniProtKB-KW"/>
</dbReference>
<gene>
    <name evidence="1" type="ORF">F3F94_20210</name>
</gene>
<evidence type="ECO:0000313" key="1">
    <source>
        <dbReference type="EMBL" id="KAA3707120.1"/>
    </source>
</evidence>
<organism evidence="1">
    <name type="scientific">Bacteroides salyersiae</name>
    <dbReference type="NCBI Taxonomy" id="291644"/>
    <lineage>
        <taxon>Bacteria</taxon>
        <taxon>Pseudomonadati</taxon>
        <taxon>Bacteroidota</taxon>
        <taxon>Bacteroidia</taxon>
        <taxon>Bacteroidales</taxon>
        <taxon>Bacteroidaceae</taxon>
        <taxon>Bacteroides</taxon>
    </lineage>
</organism>
<dbReference type="EMBL" id="VWMU01000362">
    <property type="protein sequence ID" value="KAA3707120.1"/>
    <property type="molecule type" value="Genomic_DNA"/>
</dbReference>
<sequence length="40" mass="4622">MRVIVLVENTSISKDYKSKHGLCLYIETKKHKLLFDLGSN</sequence>
<dbReference type="Gene3D" id="3.60.15.10">
    <property type="entry name" value="Ribonuclease Z/Hydroxyacylglutathione hydrolase-like"/>
    <property type="match status" value="1"/>
</dbReference>
<comment type="caution">
    <text evidence="1">The sequence shown here is derived from an EMBL/GenBank/DDBJ whole genome shotgun (WGS) entry which is preliminary data.</text>
</comment>